<dbReference type="InterPro" id="IPR022448">
    <property type="entry name" value="Quinoprotein_dehydrogenase"/>
</dbReference>
<accession>A0A926S3J5</accession>
<dbReference type="PANTHER" id="PTHR35936:SF17">
    <property type="entry name" value="ARGININE-BINDING EXTRACELLULAR PROTEIN ARTP"/>
    <property type="match status" value="1"/>
</dbReference>
<dbReference type="NCBIfam" id="TIGR03871">
    <property type="entry name" value="ABC_peri_MoxJ_2"/>
    <property type="match status" value="1"/>
</dbReference>
<name>A0A926S3J5_9HYPH</name>
<proteinExistence type="predicted"/>
<comment type="caution">
    <text evidence="4">The sequence shown here is derived from an EMBL/GenBank/DDBJ whole genome shotgun (WGS) entry which is preliminary data.</text>
</comment>
<dbReference type="EMBL" id="JABFCZ010000004">
    <property type="protein sequence ID" value="MBD1545393.1"/>
    <property type="molecule type" value="Genomic_DNA"/>
</dbReference>
<reference evidence="4" key="1">
    <citation type="submission" date="2020-05" db="EMBL/GenBank/DDBJ databases">
        <title>Identification of trans-AT polyketide cluster in two marine bacteria, producers of a novel glutaramide-containing polyketide sesbanimide D and analogs.</title>
        <authorList>
            <person name="Kacar D."/>
            <person name="Rodriguez P."/>
            <person name="Canedo L."/>
            <person name="Gonzalez E."/>
            <person name="Galan B."/>
            <person name="De La Calle F."/>
            <person name="Garcia J.L."/>
        </authorList>
    </citation>
    <scope>NUCLEOTIDE SEQUENCE</scope>
    <source>
        <strain evidence="4">PHM038</strain>
    </source>
</reference>
<organism evidence="4 5">
    <name type="scientific">Roseibium aggregatum</name>
    <dbReference type="NCBI Taxonomy" id="187304"/>
    <lineage>
        <taxon>Bacteria</taxon>
        <taxon>Pseudomonadati</taxon>
        <taxon>Pseudomonadota</taxon>
        <taxon>Alphaproteobacteria</taxon>
        <taxon>Hyphomicrobiales</taxon>
        <taxon>Stappiaceae</taxon>
        <taxon>Roseibium</taxon>
    </lineage>
</organism>
<gene>
    <name evidence="4" type="ORF">HK439_03915</name>
</gene>
<feature type="signal peptide" evidence="2">
    <location>
        <begin position="1"/>
        <end position="25"/>
    </location>
</feature>
<evidence type="ECO:0000313" key="5">
    <source>
        <dbReference type="Proteomes" id="UP000598467"/>
    </source>
</evidence>
<protein>
    <submittedName>
        <fullName evidence="4">Quinoprotein dehydrogenase-associated putative ABC transporter substrate-binding protein</fullName>
    </submittedName>
</protein>
<keyword evidence="1 2" id="KW-0732">Signal</keyword>
<feature type="chain" id="PRO_5037643799" evidence="2">
    <location>
        <begin position="26"/>
        <end position="279"/>
    </location>
</feature>
<evidence type="ECO:0000256" key="2">
    <source>
        <dbReference type="SAM" id="SignalP"/>
    </source>
</evidence>
<evidence type="ECO:0000256" key="1">
    <source>
        <dbReference type="ARBA" id="ARBA00022729"/>
    </source>
</evidence>
<dbReference type="PANTHER" id="PTHR35936">
    <property type="entry name" value="MEMBRANE-BOUND LYTIC MUREIN TRANSGLYCOSYLASE F"/>
    <property type="match status" value="1"/>
</dbReference>
<dbReference type="InterPro" id="IPR001638">
    <property type="entry name" value="Solute-binding_3/MltF_N"/>
</dbReference>
<dbReference type="SMART" id="SM00062">
    <property type="entry name" value="PBPb"/>
    <property type="match status" value="1"/>
</dbReference>
<dbReference type="Proteomes" id="UP000598467">
    <property type="component" value="Unassembled WGS sequence"/>
</dbReference>
<dbReference type="Gene3D" id="3.40.190.10">
    <property type="entry name" value="Periplasmic binding protein-like II"/>
    <property type="match status" value="2"/>
</dbReference>
<evidence type="ECO:0000313" key="4">
    <source>
        <dbReference type="EMBL" id="MBD1545393.1"/>
    </source>
</evidence>
<sequence length="279" mass="30435">MRVKVIALAAACFFAVLGHEMPAGAQTSDLVSHNAFRVCADPANLPMSDKSGAGYENKLADLFAEKLGLPVAYTWYPMATGFIRNTLRANRCDVVMGYAQGQELVLNTNHYMTSVYTLIVPKDGDLAAVTTLSDERLKGKRIGIIAGSPPATHMARNGLIGKAKPYHLVVDRRYESPSADMLKDLTAGDIDAAILWGPIGGPLVKQGYPDLKVIPLMQETLPPHLFYRITMGVRQGEKVWQRKLNSLIRRNQKEIDAILIDAGVPLLNDMGTALYGADN</sequence>
<evidence type="ECO:0000259" key="3">
    <source>
        <dbReference type="SMART" id="SM00062"/>
    </source>
</evidence>
<dbReference type="AlphaFoldDB" id="A0A926S3J5"/>
<feature type="domain" description="Solute-binding protein family 3/N-terminal" evidence="3">
    <location>
        <begin position="35"/>
        <end position="261"/>
    </location>
</feature>
<dbReference type="SUPFAM" id="SSF53850">
    <property type="entry name" value="Periplasmic binding protein-like II"/>
    <property type="match status" value="1"/>
</dbReference>